<evidence type="ECO:0000313" key="2">
    <source>
        <dbReference type="Proteomes" id="UP000887577"/>
    </source>
</evidence>
<protein>
    <submittedName>
        <fullName evidence="3">Uncharacterized protein</fullName>
    </submittedName>
</protein>
<dbReference type="WBParaSite" id="PSU_v2.g14376.t1">
    <property type="protein sequence ID" value="PSU_v2.g14376.t1"/>
    <property type="gene ID" value="PSU_v2.g14376"/>
</dbReference>
<dbReference type="AlphaFoldDB" id="A0A914Y4K7"/>
<feature type="region of interest" description="Disordered" evidence="1">
    <location>
        <begin position="142"/>
        <end position="166"/>
    </location>
</feature>
<proteinExistence type="predicted"/>
<dbReference type="Proteomes" id="UP000887577">
    <property type="component" value="Unplaced"/>
</dbReference>
<accession>A0A914Y4K7</accession>
<feature type="compositionally biased region" description="Basic and acidic residues" evidence="1">
    <location>
        <begin position="87"/>
        <end position="98"/>
    </location>
</feature>
<keyword evidence="2" id="KW-1185">Reference proteome</keyword>
<evidence type="ECO:0000256" key="1">
    <source>
        <dbReference type="SAM" id="MobiDB-lite"/>
    </source>
</evidence>
<sequence length="279" mass="31964">MHRFQLPGRNITDFKYLEFDSACGQLSSGKQPLKKYKLEPSSSRRHSDRLQILSKRRSILSPYEASRSSPLHPTREKSTFDNGFDASHGHENEEEQYRPRQSIVQFAPFNFRPHPYGRQNTPLSDATPVRSILKNCVTLKRAETSSHNQQQQNGEITEPPQQGKSVFRFPPFVHQRQHHSSNMNQIQQESCVEFDNEQVYRQQPQLQQRSSNQKQACSRNSHAQSDTVETPHQAESPPQNEQSFVAPEHPSQDDQQQSTATASASAAVNYLNIKKMIIV</sequence>
<feature type="region of interest" description="Disordered" evidence="1">
    <location>
        <begin position="203"/>
        <end position="263"/>
    </location>
</feature>
<evidence type="ECO:0000313" key="3">
    <source>
        <dbReference type="WBParaSite" id="PSU_v2.g14376.t1"/>
    </source>
</evidence>
<feature type="compositionally biased region" description="Polar residues" evidence="1">
    <location>
        <begin position="216"/>
        <end position="230"/>
    </location>
</feature>
<name>A0A914Y4K7_9BILA</name>
<feature type="compositionally biased region" description="Low complexity" evidence="1">
    <location>
        <begin position="253"/>
        <end position="263"/>
    </location>
</feature>
<feature type="region of interest" description="Disordered" evidence="1">
    <location>
        <begin position="26"/>
        <end position="98"/>
    </location>
</feature>
<feature type="compositionally biased region" description="Low complexity" evidence="1">
    <location>
        <begin position="203"/>
        <end position="215"/>
    </location>
</feature>
<feature type="compositionally biased region" description="Polar residues" evidence="1">
    <location>
        <begin position="145"/>
        <end position="164"/>
    </location>
</feature>
<reference evidence="3" key="1">
    <citation type="submission" date="2022-11" db="UniProtKB">
        <authorList>
            <consortium name="WormBaseParasite"/>
        </authorList>
    </citation>
    <scope>IDENTIFICATION</scope>
</reference>
<organism evidence="2 3">
    <name type="scientific">Panagrolaimus superbus</name>
    <dbReference type="NCBI Taxonomy" id="310955"/>
    <lineage>
        <taxon>Eukaryota</taxon>
        <taxon>Metazoa</taxon>
        <taxon>Ecdysozoa</taxon>
        <taxon>Nematoda</taxon>
        <taxon>Chromadorea</taxon>
        <taxon>Rhabditida</taxon>
        <taxon>Tylenchina</taxon>
        <taxon>Panagrolaimomorpha</taxon>
        <taxon>Panagrolaimoidea</taxon>
        <taxon>Panagrolaimidae</taxon>
        <taxon>Panagrolaimus</taxon>
    </lineage>
</organism>